<proteinExistence type="predicted"/>
<feature type="non-terminal residue" evidence="1">
    <location>
        <position position="212"/>
    </location>
</feature>
<name>K1TRI3_9ZZZZ</name>
<gene>
    <name evidence="1" type="ORF">LEA_07934</name>
</gene>
<comment type="caution">
    <text evidence="1">The sequence shown here is derived from an EMBL/GenBank/DDBJ whole genome shotgun (WGS) entry which is preliminary data.</text>
</comment>
<sequence length="212" mass="24587">MDIIFGPLYQQHIKPLAEFAKKQDTRLVIPFTSKDNTVFQNPAVYQINTPQSYLYSEVYDHFVRQFPNANVIFIEASQGTKDKAEFIKGLKDELRNRSIPMKSLKEDVTVESLKTVLRTDRENIFIPTSGSNLTLIKILPQLTLLVREQPESRIHLFGYPEWQTYTKDHLEAFFELDTYFYSSFYTNNLCCLPPSTLPKTTADGMARRWTSA</sequence>
<evidence type="ECO:0000313" key="1">
    <source>
        <dbReference type="EMBL" id="EKC70139.1"/>
    </source>
</evidence>
<accession>K1TRI3</accession>
<organism evidence="1">
    <name type="scientific">human gut metagenome</name>
    <dbReference type="NCBI Taxonomy" id="408170"/>
    <lineage>
        <taxon>unclassified sequences</taxon>
        <taxon>metagenomes</taxon>
        <taxon>organismal metagenomes</taxon>
    </lineage>
</organism>
<dbReference type="AlphaFoldDB" id="K1TRI3"/>
<reference evidence="1" key="1">
    <citation type="journal article" date="2013" name="Environ. Microbiol.">
        <title>Microbiota from the distal guts of lean and obese adolescents exhibit partial functional redundancy besides clear differences in community structure.</title>
        <authorList>
            <person name="Ferrer M."/>
            <person name="Ruiz A."/>
            <person name="Lanza F."/>
            <person name="Haange S.B."/>
            <person name="Oberbach A."/>
            <person name="Till H."/>
            <person name="Bargiela R."/>
            <person name="Campoy C."/>
            <person name="Segura M.T."/>
            <person name="Richter M."/>
            <person name="von Bergen M."/>
            <person name="Seifert J."/>
            <person name="Suarez A."/>
        </authorList>
    </citation>
    <scope>NUCLEOTIDE SEQUENCE</scope>
</reference>
<dbReference type="EMBL" id="AJWY01005250">
    <property type="protein sequence ID" value="EKC70139.1"/>
    <property type="molecule type" value="Genomic_DNA"/>
</dbReference>
<protein>
    <submittedName>
        <fullName evidence="1">LysM-repeat domain-containing protein</fullName>
    </submittedName>
</protein>